<dbReference type="EMBL" id="KN838734">
    <property type="protein sequence ID" value="KIJ96054.1"/>
    <property type="molecule type" value="Genomic_DNA"/>
</dbReference>
<dbReference type="OrthoDB" id="3232644at2759"/>
<dbReference type="Gene3D" id="3.80.10.10">
    <property type="entry name" value="Ribonuclease Inhibitor"/>
    <property type="match status" value="1"/>
</dbReference>
<keyword evidence="2" id="KW-1185">Reference proteome</keyword>
<proteinExistence type="predicted"/>
<protein>
    <recommendedName>
        <fullName evidence="3">F-box domain-containing protein</fullName>
    </recommendedName>
</protein>
<reference evidence="1 2" key="1">
    <citation type="submission" date="2014-04" db="EMBL/GenBank/DDBJ databases">
        <authorList>
            <consortium name="DOE Joint Genome Institute"/>
            <person name="Kuo A."/>
            <person name="Kohler A."/>
            <person name="Nagy L.G."/>
            <person name="Floudas D."/>
            <person name="Copeland A."/>
            <person name="Barry K.W."/>
            <person name="Cichocki N."/>
            <person name="Veneault-Fourrey C."/>
            <person name="LaButti K."/>
            <person name="Lindquist E.A."/>
            <person name="Lipzen A."/>
            <person name="Lundell T."/>
            <person name="Morin E."/>
            <person name="Murat C."/>
            <person name="Sun H."/>
            <person name="Tunlid A."/>
            <person name="Henrissat B."/>
            <person name="Grigoriev I.V."/>
            <person name="Hibbett D.S."/>
            <person name="Martin F."/>
            <person name="Nordberg H.P."/>
            <person name="Cantor M.N."/>
            <person name="Hua S.X."/>
        </authorList>
    </citation>
    <scope>NUCLEOTIDE SEQUENCE [LARGE SCALE GENOMIC DNA]</scope>
    <source>
        <strain evidence="1 2">LaAM-08-1</strain>
    </source>
</reference>
<dbReference type="SUPFAM" id="SSF52047">
    <property type="entry name" value="RNI-like"/>
    <property type="match status" value="1"/>
</dbReference>
<name>A0A0C9WK95_9AGAR</name>
<organism evidence="1 2">
    <name type="scientific">Laccaria amethystina LaAM-08-1</name>
    <dbReference type="NCBI Taxonomy" id="1095629"/>
    <lineage>
        <taxon>Eukaryota</taxon>
        <taxon>Fungi</taxon>
        <taxon>Dikarya</taxon>
        <taxon>Basidiomycota</taxon>
        <taxon>Agaricomycotina</taxon>
        <taxon>Agaricomycetes</taxon>
        <taxon>Agaricomycetidae</taxon>
        <taxon>Agaricales</taxon>
        <taxon>Agaricineae</taxon>
        <taxon>Hydnangiaceae</taxon>
        <taxon>Laccaria</taxon>
    </lineage>
</organism>
<dbReference type="AlphaFoldDB" id="A0A0C9WK95"/>
<reference evidence="2" key="2">
    <citation type="submission" date="2015-01" db="EMBL/GenBank/DDBJ databases">
        <title>Evolutionary Origins and Diversification of the Mycorrhizal Mutualists.</title>
        <authorList>
            <consortium name="DOE Joint Genome Institute"/>
            <consortium name="Mycorrhizal Genomics Consortium"/>
            <person name="Kohler A."/>
            <person name="Kuo A."/>
            <person name="Nagy L.G."/>
            <person name="Floudas D."/>
            <person name="Copeland A."/>
            <person name="Barry K.W."/>
            <person name="Cichocki N."/>
            <person name="Veneault-Fourrey C."/>
            <person name="LaButti K."/>
            <person name="Lindquist E.A."/>
            <person name="Lipzen A."/>
            <person name="Lundell T."/>
            <person name="Morin E."/>
            <person name="Murat C."/>
            <person name="Riley R."/>
            <person name="Ohm R."/>
            <person name="Sun H."/>
            <person name="Tunlid A."/>
            <person name="Henrissat B."/>
            <person name="Grigoriev I.V."/>
            <person name="Hibbett D.S."/>
            <person name="Martin F."/>
        </authorList>
    </citation>
    <scope>NUCLEOTIDE SEQUENCE [LARGE SCALE GENOMIC DNA]</scope>
    <source>
        <strain evidence="2">LaAM-08-1</strain>
    </source>
</reference>
<sequence>MLPNLSIVILDVTGHRYLLFPSSILLSTSPENLMVVYCRHLCVVHGQEDWLAFLNSRPHLRSISDFDPLNITPNFQPIPHLPSLTSIHISYPWTLDLWYNLELPNLQHLTYVIDNTLREYGSPEPLFRKHGVKLRSLAVDCPIAWMIGLISETCPNLVTLELTVYDWTHLTANMTTLPTVNLIKIACRKLQGKSAFYSCMFDFIVHAKMICPTLKTVRLSDERNVAGLNTHPRLLRNQLEVLRAAGVALEDAEGRLLHPS</sequence>
<dbReference type="Proteomes" id="UP000054477">
    <property type="component" value="Unassembled WGS sequence"/>
</dbReference>
<evidence type="ECO:0000313" key="2">
    <source>
        <dbReference type="Proteomes" id="UP000054477"/>
    </source>
</evidence>
<evidence type="ECO:0008006" key="3">
    <source>
        <dbReference type="Google" id="ProtNLM"/>
    </source>
</evidence>
<accession>A0A0C9WK95</accession>
<gene>
    <name evidence="1" type="ORF">K443DRAFT_682601</name>
</gene>
<evidence type="ECO:0000313" key="1">
    <source>
        <dbReference type="EMBL" id="KIJ96054.1"/>
    </source>
</evidence>
<dbReference type="HOGENOM" id="CLU_1069852_0_0_1"/>
<dbReference type="InterPro" id="IPR032675">
    <property type="entry name" value="LRR_dom_sf"/>
</dbReference>